<dbReference type="Proteomes" id="UP000001693">
    <property type="component" value="Chromosome"/>
</dbReference>
<dbReference type="PROSITE" id="PS51123">
    <property type="entry name" value="OMPA_2"/>
    <property type="match status" value="1"/>
</dbReference>
<dbReference type="CDD" id="cd07185">
    <property type="entry name" value="OmpA_C-like"/>
    <property type="match status" value="1"/>
</dbReference>
<feature type="region of interest" description="Disordered" evidence="2">
    <location>
        <begin position="254"/>
        <end position="275"/>
    </location>
</feature>
<keyword evidence="1" id="KW-0472">Membrane</keyword>
<organism evidence="4 5">
    <name type="scientific">Leptothrix cholodnii (strain ATCC 51168 / LMG 8142 / SP-6)</name>
    <name type="common">Leptothrix discophora (strain SP-6)</name>
    <dbReference type="NCBI Taxonomy" id="395495"/>
    <lineage>
        <taxon>Bacteria</taxon>
        <taxon>Pseudomonadati</taxon>
        <taxon>Pseudomonadota</taxon>
        <taxon>Betaproteobacteria</taxon>
        <taxon>Burkholderiales</taxon>
        <taxon>Sphaerotilaceae</taxon>
        <taxon>Leptothrix</taxon>
    </lineage>
</organism>
<dbReference type="HOGENOM" id="CLU_509765_0_0_4"/>
<dbReference type="eggNOG" id="COG2885">
    <property type="taxonomic scope" value="Bacteria"/>
</dbReference>
<proteinExistence type="predicted"/>
<dbReference type="GO" id="GO:0016020">
    <property type="term" value="C:membrane"/>
    <property type="evidence" value="ECO:0007669"/>
    <property type="project" value="UniProtKB-UniRule"/>
</dbReference>
<feature type="compositionally biased region" description="Polar residues" evidence="2">
    <location>
        <begin position="7"/>
        <end position="16"/>
    </location>
</feature>
<name>B1Y034_LEPCP</name>
<dbReference type="EMBL" id="CP001013">
    <property type="protein sequence ID" value="ACB35315.1"/>
    <property type="molecule type" value="Genomic_DNA"/>
</dbReference>
<dbReference type="InterPro" id="IPR050330">
    <property type="entry name" value="Bact_OuterMem_StrucFunc"/>
</dbReference>
<evidence type="ECO:0000256" key="2">
    <source>
        <dbReference type="SAM" id="MobiDB-lite"/>
    </source>
</evidence>
<dbReference type="Pfam" id="PF00691">
    <property type="entry name" value="OmpA"/>
    <property type="match status" value="1"/>
</dbReference>
<dbReference type="KEGG" id="lch:Lcho_3055"/>
<dbReference type="STRING" id="395495.Lcho_3055"/>
<evidence type="ECO:0000256" key="1">
    <source>
        <dbReference type="PROSITE-ProRule" id="PRU00473"/>
    </source>
</evidence>
<feature type="region of interest" description="Disordered" evidence="2">
    <location>
        <begin position="1"/>
        <end position="80"/>
    </location>
</feature>
<feature type="domain" description="OmpA-like" evidence="3">
    <location>
        <begin position="399"/>
        <end position="526"/>
    </location>
</feature>
<reference evidence="4 5" key="1">
    <citation type="submission" date="2008-03" db="EMBL/GenBank/DDBJ databases">
        <title>Complete sequence of Leptothrix cholodnii SP-6.</title>
        <authorList>
            <consortium name="US DOE Joint Genome Institute"/>
            <person name="Copeland A."/>
            <person name="Lucas S."/>
            <person name="Lapidus A."/>
            <person name="Glavina del Rio T."/>
            <person name="Dalin E."/>
            <person name="Tice H."/>
            <person name="Bruce D."/>
            <person name="Goodwin L."/>
            <person name="Pitluck S."/>
            <person name="Chertkov O."/>
            <person name="Brettin T."/>
            <person name="Detter J.C."/>
            <person name="Han C."/>
            <person name="Kuske C.R."/>
            <person name="Schmutz J."/>
            <person name="Larimer F."/>
            <person name="Land M."/>
            <person name="Hauser L."/>
            <person name="Kyrpides N."/>
            <person name="Lykidis A."/>
            <person name="Emerson D."/>
            <person name="Richardson P."/>
        </authorList>
    </citation>
    <scope>NUCLEOTIDE SEQUENCE [LARGE SCALE GENOMIC DNA]</scope>
    <source>
        <strain evidence="5">ATCC 51168 / LMG 8142 / SP-6</strain>
    </source>
</reference>
<keyword evidence="5" id="KW-1185">Reference proteome</keyword>
<dbReference type="InterPro" id="IPR006665">
    <property type="entry name" value="OmpA-like"/>
</dbReference>
<evidence type="ECO:0000313" key="4">
    <source>
        <dbReference type="EMBL" id="ACB35315.1"/>
    </source>
</evidence>
<dbReference type="OrthoDB" id="8586796at2"/>
<gene>
    <name evidence="4" type="ordered locus">Lcho_3055</name>
</gene>
<dbReference type="InterPro" id="IPR036737">
    <property type="entry name" value="OmpA-like_sf"/>
</dbReference>
<dbReference type="Gene3D" id="3.30.1330.60">
    <property type="entry name" value="OmpA-like domain"/>
    <property type="match status" value="1"/>
</dbReference>
<protein>
    <submittedName>
        <fullName evidence="4">OmpA/MotB domain protein</fullName>
    </submittedName>
</protein>
<evidence type="ECO:0000259" key="3">
    <source>
        <dbReference type="PROSITE" id="PS51123"/>
    </source>
</evidence>
<dbReference type="InterPro" id="IPR025295">
    <property type="entry name" value="eCIS_core_dom"/>
</dbReference>
<dbReference type="PANTHER" id="PTHR30329">
    <property type="entry name" value="STATOR ELEMENT OF FLAGELLAR MOTOR COMPLEX"/>
    <property type="match status" value="1"/>
</dbReference>
<evidence type="ECO:0000313" key="5">
    <source>
        <dbReference type="Proteomes" id="UP000001693"/>
    </source>
</evidence>
<sequence>MKHSTHTRPSPGTGTAAQGGVKASTKGRVKSAGMPRYVTTHLPLPSNPAAEREAQARAQAPDQAAAHASGPGGAPSAAVQTTPLARQISRRIVDQAGSGQALPGGWAQQAAGLGAQPEQVRVHADSAAQRLTASMGANAVTVGRDIFFAPGRYAPDTHSGGALLRHELTHVGQQGGEPVAPQCDLTTPQPTDMGIFNMAMITQAAPPGLMGTISFMPDTDGPYSAEIGLVQAINITDVPGTSTGTPNTPVDWRNITDSNSITPANPAGTVGTEGGRMDLMTTGTDGAPAGTYIDSMTANNPRGSAIGPNYVEHFGNSQQFGWLRSDTDVGPAQLWDYPNFSFDTNFDFETVAKGTDNQVVYGALEWGFQIRSGAVVATSEYARAGNDTSATFDEALERFRGYFTHEPIVIYFDTGSDQPMAGEEAKLDGIQEYLDNYPDATLGIDGFADIRGSEQFNFRLSDQRAQTVQALVLAEGIAAGRIDWAVGVGETQDFSQHGTAPGTAQPVDAGRLRANRRVVISFNRSSSTAPIVVP</sequence>
<feature type="compositionally biased region" description="Low complexity" evidence="2">
    <location>
        <begin position="56"/>
        <end position="78"/>
    </location>
</feature>
<dbReference type="SUPFAM" id="SSF103088">
    <property type="entry name" value="OmpA-like"/>
    <property type="match status" value="1"/>
</dbReference>
<accession>B1Y034</accession>
<dbReference type="RefSeq" id="WP_012348066.1">
    <property type="nucleotide sequence ID" value="NC_010524.1"/>
</dbReference>
<dbReference type="AlphaFoldDB" id="B1Y034"/>
<dbReference type="Pfam" id="PF13699">
    <property type="entry name" value="eCIS_core"/>
    <property type="match status" value="1"/>
</dbReference>
<dbReference type="PANTHER" id="PTHR30329:SF21">
    <property type="entry name" value="LIPOPROTEIN YIAD-RELATED"/>
    <property type="match status" value="1"/>
</dbReference>